<evidence type="ECO:0000313" key="3">
    <source>
        <dbReference type="Proteomes" id="UP001497644"/>
    </source>
</evidence>
<dbReference type="Proteomes" id="UP001497644">
    <property type="component" value="Unassembled WGS sequence"/>
</dbReference>
<comment type="caution">
    <text evidence="2">The sequence shown here is derived from an EMBL/GenBank/DDBJ whole genome shotgun (WGS) entry which is preliminary data.</text>
</comment>
<dbReference type="EMBL" id="CAXIPU020000078">
    <property type="protein sequence ID" value="CAL1671588.1"/>
    <property type="molecule type" value="Genomic_DNA"/>
</dbReference>
<name>A0AAV2MWC5_9HYME</name>
<organism evidence="2 3">
    <name type="scientific">Lasius platythorax</name>
    <dbReference type="NCBI Taxonomy" id="488582"/>
    <lineage>
        <taxon>Eukaryota</taxon>
        <taxon>Metazoa</taxon>
        <taxon>Ecdysozoa</taxon>
        <taxon>Arthropoda</taxon>
        <taxon>Hexapoda</taxon>
        <taxon>Insecta</taxon>
        <taxon>Pterygota</taxon>
        <taxon>Neoptera</taxon>
        <taxon>Endopterygota</taxon>
        <taxon>Hymenoptera</taxon>
        <taxon>Apocrita</taxon>
        <taxon>Aculeata</taxon>
        <taxon>Formicoidea</taxon>
        <taxon>Formicidae</taxon>
        <taxon>Formicinae</taxon>
        <taxon>Lasius</taxon>
        <taxon>Lasius</taxon>
    </lineage>
</organism>
<evidence type="ECO:0000313" key="2">
    <source>
        <dbReference type="EMBL" id="CAL1671588.1"/>
    </source>
</evidence>
<dbReference type="AlphaFoldDB" id="A0AAV2MWC5"/>
<keyword evidence="3" id="KW-1185">Reference proteome</keyword>
<feature type="compositionally biased region" description="Pro residues" evidence="1">
    <location>
        <begin position="99"/>
        <end position="109"/>
    </location>
</feature>
<gene>
    <name evidence="2" type="ORF">LPLAT_LOCUS1968</name>
</gene>
<protein>
    <submittedName>
        <fullName evidence="2">Uncharacterized protein</fullName>
    </submittedName>
</protein>
<reference evidence="2" key="1">
    <citation type="submission" date="2024-04" db="EMBL/GenBank/DDBJ databases">
        <authorList>
            <consortium name="Molecular Ecology Group"/>
        </authorList>
    </citation>
    <scope>NUCLEOTIDE SEQUENCE</scope>
</reference>
<sequence length="124" mass="13657">MKPSTSRVRKPDRRKNCVIYYNSTTHTHSGNPFEVDGDKENVSCESKNKKQKAGLLQNPLSKVVNCNDPSTTTAGSCDNRSTKPFFREDRRKCVMRTPRPVPLKPPPCATPLVLKSGTQGPAGA</sequence>
<proteinExistence type="predicted"/>
<evidence type="ECO:0000256" key="1">
    <source>
        <dbReference type="SAM" id="MobiDB-lite"/>
    </source>
</evidence>
<feature type="region of interest" description="Disordered" evidence="1">
    <location>
        <begin position="96"/>
        <end position="124"/>
    </location>
</feature>
<accession>A0AAV2MWC5</accession>